<name>K9VR96_9CYAN</name>
<dbReference type="HOGENOM" id="CLU_896900_0_0_3"/>
<dbReference type="Proteomes" id="UP000010478">
    <property type="component" value="Plasmid pOSC7112.01"/>
</dbReference>
<organism evidence="3 4">
    <name type="scientific">Phormidium nigroviride PCC 7112</name>
    <dbReference type="NCBI Taxonomy" id="179408"/>
    <lineage>
        <taxon>Bacteria</taxon>
        <taxon>Bacillati</taxon>
        <taxon>Cyanobacteriota</taxon>
        <taxon>Cyanophyceae</taxon>
        <taxon>Oscillatoriophycideae</taxon>
        <taxon>Oscillatoriales</taxon>
        <taxon>Oscillatoriaceae</taxon>
        <taxon>Phormidium</taxon>
    </lineage>
</organism>
<evidence type="ECO:0000313" key="4">
    <source>
        <dbReference type="Proteomes" id="UP000010478"/>
    </source>
</evidence>
<keyword evidence="4" id="KW-1185">Reference proteome</keyword>
<evidence type="ECO:0000259" key="2">
    <source>
        <dbReference type="Pfam" id="PF19247"/>
    </source>
</evidence>
<feature type="region of interest" description="Disordered" evidence="1">
    <location>
        <begin position="1"/>
        <end position="32"/>
    </location>
</feature>
<evidence type="ECO:0000313" key="3">
    <source>
        <dbReference type="EMBL" id="AFZ10481.1"/>
    </source>
</evidence>
<dbReference type="KEGG" id="oni:Osc7112_6317"/>
<reference evidence="3 4" key="1">
    <citation type="submission" date="2012-05" db="EMBL/GenBank/DDBJ databases">
        <title>Finished plasmid 1 of genome of Oscillatoria sp. PCC 7112.</title>
        <authorList>
            <consortium name="US DOE Joint Genome Institute"/>
            <person name="Gugger M."/>
            <person name="Coursin T."/>
            <person name="Rippka R."/>
            <person name="Tandeau De Marsac N."/>
            <person name="Huntemann M."/>
            <person name="Wei C.-L."/>
            <person name="Han J."/>
            <person name="Detter J.C."/>
            <person name="Han C."/>
            <person name="Tapia R."/>
            <person name="Davenport K."/>
            <person name="Daligault H."/>
            <person name="Erkkila T."/>
            <person name="Gu W."/>
            <person name="Munk A.C.C."/>
            <person name="Teshima H."/>
            <person name="Xu Y."/>
            <person name="Chain P."/>
            <person name="Chen A."/>
            <person name="Krypides N."/>
            <person name="Mavromatis K."/>
            <person name="Markowitz V."/>
            <person name="Szeto E."/>
            <person name="Ivanova N."/>
            <person name="Mikhailova N."/>
            <person name="Ovchinnikova G."/>
            <person name="Pagani I."/>
            <person name="Pati A."/>
            <person name="Goodwin L."/>
            <person name="Peters L."/>
            <person name="Pitluck S."/>
            <person name="Woyke T."/>
            <person name="Kerfeld C."/>
        </authorList>
    </citation>
    <scope>NUCLEOTIDE SEQUENCE [LARGE SCALE GENOMIC DNA]</scope>
    <source>
        <strain evidence="3 4">PCC 7112</strain>
        <plasmid evidence="3 4">pOSC7112.01</plasmid>
    </source>
</reference>
<dbReference type="AlphaFoldDB" id="K9VR96"/>
<dbReference type="RefSeq" id="WP_015211656.1">
    <property type="nucleotide sequence ID" value="NZ_CAWLHL010000002.1"/>
</dbReference>
<proteinExistence type="predicted"/>
<feature type="domain" description="DUF5895" evidence="2">
    <location>
        <begin position="44"/>
        <end position="191"/>
    </location>
</feature>
<dbReference type="InterPro" id="IPR045414">
    <property type="entry name" value="DUF5895"/>
</dbReference>
<gene>
    <name evidence="3" type="ORF">Osc7112_6317</name>
</gene>
<feature type="compositionally biased region" description="Low complexity" evidence="1">
    <location>
        <begin position="11"/>
        <end position="22"/>
    </location>
</feature>
<dbReference type="Pfam" id="PF19247">
    <property type="entry name" value="DUF5895"/>
    <property type="match status" value="1"/>
</dbReference>
<feature type="compositionally biased region" description="Acidic residues" evidence="1">
    <location>
        <begin position="320"/>
        <end position="346"/>
    </location>
</feature>
<geneLocation type="plasmid" evidence="3 4">
    <name>pOSC7112.01</name>
</geneLocation>
<sequence>MSQTFKMVKTNSKAKAKSSNNAGMTESTIPHQSEDLDFEIDPELLEPGHNQVRRPILPYGIVINEQVAGILIPEDQLEKANWFVMPTEEEMTTIGLTEDVTGLLFSKCRLCVLGFVPEYIRYKNDVPDLGGSVVGLYEEYKAQLDKKIMDVVSEHAIVFLDENNRPRHSTPIVIRFKNVALWSFKAARDEFYRLLEKAFADYFQIPFSGKTDKWRSLGILEVEFKGVKEGEGSNKSYCCKTVSYTKPTADNFPFLYLGRPQHKNAIWGLHDIIAGFTETPALPGTAEPQIQVLPPAARKIENGKKQTANHKSPRKIAAEVIEEEDDFDDLDEEEEFDDDFDAEADD</sequence>
<keyword evidence="3" id="KW-0614">Plasmid</keyword>
<protein>
    <recommendedName>
        <fullName evidence="2">DUF5895 domain-containing protein</fullName>
    </recommendedName>
</protein>
<evidence type="ECO:0000256" key="1">
    <source>
        <dbReference type="SAM" id="MobiDB-lite"/>
    </source>
</evidence>
<feature type="region of interest" description="Disordered" evidence="1">
    <location>
        <begin position="300"/>
        <end position="346"/>
    </location>
</feature>
<dbReference type="EMBL" id="CP003615">
    <property type="protein sequence ID" value="AFZ10481.1"/>
    <property type="molecule type" value="Genomic_DNA"/>
</dbReference>
<accession>K9VR96</accession>